<comment type="caution">
    <text evidence="1">The sequence shown here is derived from an EMBL/GenBank/DDBJ whole genome shotgun (WGS) entry which is preliminary data.</text>
</comment>
<keyword evidence="2" id="KW-1185">Reference proteome</keyword>
<gene>
    <name evidence="1" type="ORF">ECRASSUSDP1_LOCUS4075</name>
</gene>
<proteinExistence type="predicted"/>
<evidence type="ECO:0000313" key="2">
    <source>
        <dbReference type="Proteomes" id="UP001295684"/>
    </source>
</evidence>
<dbReference type="AlphaFoldDB" id="A0AAD1U6E0"/>
<accession>A0AAD1U6E0</accession>
<reference evidence="1" key="1">
    <citation type="submission" date="2023-07" db="EMBL/GenBank/DDBJ databases">
        <authorList>
            <consortium name="AG Swart"/>
            <person name="Singh M."/>
            <person name="Singh A."/>
            <person name="Seah K."/>
            <person name="Emmerich C."/>
        </authorList>
    </citation>
    <scope>NUCLEOTIDE SEQUENCE</scope>
    <source>
        <strain evidence="1">DP1</strain>
    </source>
</reference>
<protein>
    <submittedName>
        <fullName evidence="1">Uncharacterized protein</fullName>
    </submittedName>
</protein>
<dbReference type="EMBL" id="CAMPGE010003903">
    <property type="protein sequence ID" value="CAI2362748.1"/>
    <property type="molecule type" value="Genomic_DNA"/>
</dbReference>
<sequence length="462" mass="52990">MEEISQRTGSDTSSLDFNHTISLVKNSQNLKEAGRRNTSKWKVQMRKINFKNRTSKTIVFGTSLNKELCAQRDQLDDSQFLQNGISNLKKPYVPDFGYEGATPEILFGTAKKGWALIADSILSFPRLESSSRVIKKIAKKVSSSRKSMKNNKMGLNLCKLKRYNKSLNSSLGSPVRPRTEMENFSFNKVVRISPELEEADSRIKLHKPVKKFRMRKRSKNNGDLNAFKRYPSRIVKCREFTESVPKDLNKRNSSCKRSRKFRLQNGNTVRLSNSLQKKDLSNIKFCKTKQKIREFLSNQSGPLFDANINIRNFDMKNEQIKLVPQNEKKCGKAISKSFISQDPKELKKLASVQSSIRKINNQFHEFLNQDLPLKPEQFKNKLANHFSTKLVDNKRLKYAAPMTVISTSESCVPDLSESLNLRESVNAPGSQKKPRFLAISPDSQAYDEMVSQKNKQKRIFNS</sequence>
<evidence type="ECO:0000313" key="1">
    <source>
        <dbReference type="EMBL" id="CAI2362748.1"/>
    </source>
</evidence>
<name>A0AAD1U6E0_EUPCR</name>
<dbReference type="Proteomes" id="UP001295684">
    <property type="component" value="Unassembled WGS sequence"/>
</dbReference>
<organism evidence="1 2">
    <name type="scientific">Euplotes crassus</name>
    <dbReference type="NCBI Taxonomy" id="5936"/>
    <lineage>
        <taxon>Eukaryota</taxon>
        <taxon>Sar</taxon>
        <taxon>Alveolata</taxon>
        <taxon>Ciliophora</taxon>
        <taxon>Intramacronucleata</taxon>
        <taxon>Spirotrichea</taxon>
        <taxon>Hypotrichia</taxon>
        <taxon>Euplotida</taxon>
        <taxon>Euplotidae</taxon>
        <taxon>Moneuplotes</taxon>
    </lineage>
</organism>